<feature type="signal peptide" evidence="3">
    <location>
        <begin position="1"/>
        <end position="23"/>
    </location>
</feature>
<dbReference type="GO" id="GO:0005975">
    <property type="term" value="P:carbohydrate metabolic process"/>
    <property type="evidence" value="ECO:0007669"/>
    <property type="project" value="InterPro"/>
</dbReference>
<feature type="domain" description="Sialate O-acetylesterase" evidence="4">
    <location>
        <begin position="443"/>
        <end position="528"/>
    </location>
</feature>
<gene>
    <name evidence="5" type="ORF">DWW57_03725</name>
</gene>
<organism evidence="5 6">
    <name type="scientific">Odoribacter splanchnicus</name>
    <dbReference type="NCBI Taxonomy" id="28118"/>
    <lineage>
        <taxon>Bacteria</taxon>
        <taxon>Pseudomonadati</taxon>
        <taxon>Bacteroidota</taxon>
        <taxon>Bacteroidia</taxon>
        <taxon>Bacteroidales</taxon>
        <taxon>Odoribacteraceae</taxon>
        <taxon>Odoribacter</taxon>
    </lineage>
</organism>
<dbReference type="Gene3D" id="2.60.40.10">
    <property type="entry name" value="Immunoglobulins"/>
    <property type="match status" value="1"/>
</dbReference>
<evidence type="ECO:0000256" key="3">
    <source>
        <dbReference type="SAM" id="SignalP"/>
    </source>
</evidence>
<comment type="caution">
    <text evidence="5">The sequence shown here is derived from an EMBL/GenBank/DDBJ whole genome shotgun (WGS) entry which is preliminary data.</text>
</comment>
<evidence type="ECO:0000313" key="6">
    <source>
        <dbReference type="Proteomes" id="UP000284243"/>
    </source>
</evidence>
<dbReference type="InterPro" id="IPR008979">
    <property type="entry name" value="Galactose-bd-like_sf"/>
</dbReference>
<dbReference type="Proteomes" id="UP000284243">
    <property type="component" value="Unassembled WGS sequence"/>
</dbReference>
<keyword evidence="1" id="KW-0378">Hydrolase</keyword>
<dbReference type="SUPFAM" id="SSF49785">
    <property type="entry name" value="Galactose-binding domain-like"/>
    <property type="match status" value="1"/>
</dbReference>
<protein>
    <submittedName>
        <fullName evidence="5">9-O-acetylesterase</fullName>
    </submittedName>
</protein>
<dbReference type="GO" id="GO:0001681">
    <property type="term" value="F:sialate O-acetylesterase activity"/>
    <property type="evidence" value="ECO:0007669"/>
    <property type="project" value="InterPro"/>
</dbReference>
<dbReference type="Gene3D" id="3.40.50.1110">
    <property type="entry name" value="SGNH hydrolase"/>
    <property type="match status" value="2"/>
</dbReference>
<evidence type="ECO:0000313" key="5">
    <source>
        <dbReference type="EMBL" id="RGU58227.1"/>
    </source>
</evidence>
<accession>A0A412TWF6</accession>
<feature type="domain" description="Sialate O-acetylesterase" evidence="4">
    <location>
        <begin position="108"/>
        <end position="236"/>
    </location>
</feature>
<evidence type="ECO:0000256" key="2">
    <source>
        <dbReference type="SAM" id="Coils"/>
    </source>
</evidence>
<sequence>MKNYFCKTAFTFLLCLGSVWSYAKPVLSALFSDNMVLQQNTQAPIWGEATPGKQVKITPSWSKETISVTADETGKWKTSLPTPAAGGPYTITISDGKKIQLSNVMIGEVWICSGQSNMEMPLAGWGKVLHYEQEIAAADHPDIRLFQIKKTTSLTPSEEVQSTMDGWQPCAPETVENFSSVAYFYARELNRELGVPVGVIDVTWGGTVAEAWTSEETLKHMPDFEDMLTILNIAQTDKTAAEQKYQATRQNWEQEMNALDEGLEGQTARWANPELNTETWKNTRVPAYIEQSITPDLDGVIWFRKEIDLPKTWLNEDLKITLGPVDDEDICYFNGVPVGQTHGYNVERHYTVPKNLLREGPNVLTVRVNDTGGEGGIYGKADLLTAHNSIGSISLAGTWKYRIGLDLKEKRQEIPEQPVNPFSTQNYPSLLFNAMIHPLIPYAMQGAIWYQGEANEHRGYQYRDLFSLLIRDWRTQWNRDFPFYFVQLANYKQRQAQPEESEWAEVREAQKMALSLENTGMAVIYDIGEAGDIHPKNKQEVARRLALISLANTYRKDLEYSGPLFRSQCIKGNYIELSFDHLGGGLVAQGESLKGFSIAGPDHRFHWAKAEIIGDKVRVSSPEVAYPVAVRYGWGNNVESNLYNKAGFPASPFRTDDYPGITGPKIRK</sequence>
<dbReference type="InterPro" id="IPR005181">
    <property type="entry name" value="SASA"/>
</dbReference>
<dbReference type="EMBL" id="QRYC01000003">
    <property type="protein sequence ID" value="RGU58227.1"/>
    <property type="molecule type" value="Genomic_DNA"/>
</dbReference>
<dbReference type="PANTHER" id="PTHR22901">
    <property type="entry name" value="SIALATE O-ACETYLESTERASE"/>
    <property type="match status" value="1"/>
</dbReference>
<name>A0A412TWF6_9BACT</name>
<dbReference type="GO" id="GO:0004553">
    <property type="term" value="F:hydrolase activity, hydrolyzing O-glycosyl compounds"/>
    <property type="evidence" value="ECO:0007669"/>
    <property type="project" value="InterPro"/>
</dbReference>
<dbReference type="AlphaFoldDB" id="A0A412TWF6"/>
<evidence type="ECO:0000256" key="1">
    <source>
        <dbReference type="ARBA" id="ARBA00022801"/>
    </source>
</evidence>
<feature type="chain" id="PRO_5019428753" evidence="3">
    <location>
        <begin position="24"/>
        <end position="668"/>
    </location>
</feature>
<dbReference type="PANTHER" id="PTHR22901:SF0">
    <property type="entry name" value="SIALATE O-ACETYLESTERASE"/>
    <property type="match status" value="1"/>
</dbReference>
<keyword evidence="2" id="KW-0175">Coiled coil</keyword>
<feature type="coiled-coil region" evidence="2">
    <location>
        <begin position="231"/>
        <end position="269"/>
    </location>
</feature>
<evidence type="ECO:0000259" key="4">
    <source>
        <dbReference type="Pfam" id="PF03629"/>
    </source>
</evidence>
<keyword evidence="3" id="KW-0732">Signal</keyword>
<reference evidence="5 6" key="1">
    <citation type="submission" date="2018-08" db="EMBL/GenBank/DDBJ databases">
        <title>A genome reference for cultivated species of the human gut microbiota.</title>
        <authorList>
            <person name="Zou Y."/>
            <person name="Xue W."/>
            <person name="Luo G."/>
        </authorList>
    </citation>
    <scope>NUCLEOTIDE SEQUENCE [LARGE SCALE GENOMIC DNA]</scope>
    <source>
        <strain evidence="5 6">AF16-14</strain>
    </source>
</reference>
<dbReference type="Pfam" id="PF03629">
    <property type="entry name" value="SASA"/>
    <property type="match status" value="2"/>
</dbReference>
<dbReference type="SUPFAM" id="SSF52266">
    <property type="entry name" value="SGNH hydrolase"/>
    <property type="match status" value="1"/>
</dbReference>
<dbReference type="InterPro" id="IPR039329">
    <property type="entry name" value="SIAE"/>
</dbReference>
<dbReference type="InterPro" id="IPR036514">
    <property type="entry name" value="SGNH_hydro_sf"/>
</dbReference>
<proteinExistence type="predicted"/>
<dbReference type="InterPro" id="IPR013783">
    <property type="entry name" value="Ig-like_fold"/>
</dbReference>